<accession>A0ABR9QMD7</accession>
<dbReference type="Proteomes" id="UP001516662">
    <property type="component" value="Unassembled WGS sequence"/>
</dbReference>
<dbReference type="InterPro" id="IPR008317">
    <property type="entry name" value="UCP030561"/>
</dbReference>
<sequence length="114" mass="13225">MEKSTPEQLAQRQLDAYNGKKIDEFCEVYTENVVVMEFGTNKIMLEGKEAFKVRYNNLFEANPNLNARLVNRVVMGNHVIDHEHITGRADGNESEAVAIYEVNEYQIEKVWFIK</sequence>
<proteinExistence type="predicted"/>
<dbReference type="Gene3D" id="3.10.450.50">
    <property type="match status" value="1"/>
</dbReference>
<dbReference type="PIRSF" id="PIRSF030561">
    <property type="entry name" value="UCP030561"/>
    <property type="match status" value="1"/>
</dbReference>
<dbReference type="EMBL" id="JADCLJ010000022">
    <property type="protein sequence ID" value="MBE4909657.1"/>
    <property type="molecule type" value="Genomic_DNA"/>
</dbReference>
<keyword evidence="3" id="KW-1185">Reference proteome</keyword>
<dbReference type="Pfam" id="PF12680">
    <property type="entry name" value="SnoaL_2"/>
    <property type="match status" value="1"/>
</dbReference>
<protein>
    <submittedName>
        <fullName evidence="2">Nuclear transport factor 2 family protein</fullName>
    </submittedName>
</protein>
<dbReference type="SUPFAM" id="SSF54427">
    <property type="entry name" value="NTF2-like"/>
    <property type="match status" value="1"/>
</dbReference>
<evidence type="ECO:0000259" key="1">
    <source>
        <dbReference type="Pfam" id="PF12680"/>
    </source>
</evidence>
<reference evidence="2 3" key="1">
    <citation type="submission" date="2020-10" db="EMBL/GenBank/DDBJ databases">
        <title>Bacillus sp. HD4P25, an endophyte from a halophyte.</title>
        <authorList>
            <person name="Sun J.-Q."/>
        </authorList>
    </citation>
    <scope>NUCLEOTIDE SEQUENCE [LARGE SCALE GENOMIC DNA]</scope>
    <source>
        <strain evidence="2 3">YIM 93174</strain>
    </source>
</reference>
<dbReference type="RefSeq" id="WP_193538510.1">
    <property type="nucleotide sequence ID" value="NZ_JADCLJ010000022.1"/>
</dbReference>
<gene>
    <name evidence="2" type="ORF">IMZ08_16510</name>
</gene>
<evidence type="ECO:0000313" key="3">
    <source>
        <dbReference type="Proteomes" id="UP001516662"/>
    </source>
</evidence>
<name>A0ABR9QMD7_9BACI</name>
<evidence type="ECO:0000313" key="2">
    <source>
        <dbReference type="EMBL" id="MBE4909657.1"/>
    </source>
</evidence>
<comment type="caution">
    <text evidence="2">The sequence shown here is derived from an EMBL/GenBank/DDBJ whole genome shotgun (WGS) entry which is preliminary data.</text>
</comment>
<dbReference type="InterPro" id="IPR032710">
    <property type="entry name" value="NTF2-like_dom_sf"/>
</dbReference>
<feature type="domain" description="SnoaL-like" evidence="1">
    <location>
        <begin position="11"/>
        <end position="106"/>
    </location>
</feature>
<organism evidence="2 3">
    <name type="scientific">Litchfieldia luteola</name>
    <dbReference type="NCBI Taxonomy" id="682179"/>
    <lineage>
        <taxon>Bacteria</taxon>
        <taxon>Bacillati</taxon>
        <taxon>Bacillota</taxon>
        <taxon>Bacilli</taxon>
        <taxon>Bacillales</taxon>
        <taxon>Bacillaceae</taxon>
        <taxon>Litchfieldia</taxon>
    </lineage>
</organism>
<dbReference type="InterPro" id="IPR037401">
    <property type="entry name" value="SnoaL-like"/>
</dbReference>